<dbReference type="Gene3D" id="3.40.50.720">
    <property type="entry name" value="NAD(P)-binding Rossmann-like Domain"/>
    <property type="match status" value="1"/>
</dbReference>
<dbReference type="GO" id="GO:0046872">
    <property type="term" value="F:metal ion binding"/>
    <property type="evidence" value="ECO:0007669"/>
    <property type="project" value="UniProtKB-KW"/>
</dbReference>
<dbReference type="InterPro" id="IPR011032">
    <property type="entry name" value="GroES-like_sf"/>
</dbReference>
<dbReference type="GeneID" id="54290418"/>
<feature type="domain" description="Alcohol dehydrogenase-like N-terminal" evidence="10">
    <location>
        <begin position="54"/>
        <end position="162"/>
    </location>
</feature>
<proteinExistence type="inferred from homology"/>
<dbReference type="Gene3D" id="3.90.180.10">
    <property type="entry name" value="Medium-chain alcohol dehydrogenases, catalytic domain"/>
    <property type="match status" value="1"/>
</dbReference>
<dbReference type="RefSeq" id="XP_033385345.1">
    <property type="nucleotide sequence ID" value="XM_033533021.1"/>
</dbReference>
<evidence type="ECO:0000256" key="7">
    <source>
        <dbReference type="ARBA" id="ARBA00023027"/>
    </source>
</evidence>
<feature type="domain" description="Alcohol dehydrogenase-like C-terminal" evidence="9">
    <location>
        <begin position="284"/>
        <end position="357"/>
    </location>
</feature>
<dbReference type="GO" id="GO:0004022">
    <property type="term" value="F:alcohol dehydrogenase (NAD+) activity"/>
    <property type="evidence" value="ECO:0007669"/>
    <property type="project" value="UniProtKB-EC"/>
</dbReference>
<keyword evidence="4" id="KW-0479">Metal-binding</keyword>
<evidence type="ECO:0000256" key="8">
    <source>
        <dbReference type="SAM" id="MobiDB-lite"/>
    </source>
</evidence>
<feature type="region of interest" description="Disordered" evidence="8">
    <location>
        <begin position="1"/>
        <end position="22"/>
    </location>
</feature>
<evidence type="ECO:0000256" key="6">
    <source>
        <dbReference type="ARBA" id="ARBA00023002"/>
    </source>
</evidence>
<dbReference type="OrthoDB" id="1879366at2759"/>
<gene>
    <name evidence="11" type="ORF">BU24DRAFT_478035</name>
</gene>
<dbReference type="SUPFAM" id="SSF50129">
    <property type="entry name" value="GroES-like"/>
    <property type="match status" value="1"/>
</dbReference>
<comment type="similarity">
    <text evidence="2">Belongs to the zinc-containing alcohol dehydrogenase family.</text>
</comment>
<dbReference type="GO" id="GO:0005737">
    <property type="term" value="C:cytoplasm"/>
    <property type="evidence" value="ECO:0007669"/>
    <property type="project" value="TreeGrafter"/>
</dbReference>
<evidence type="ECO:0000256" key="4">
    <source>
        <dbReference type="ARBA" id="ARBA00022723"/>
    </source>
</evidence>
<keyword evidence="12" id="KW-1185">Reference proteome</keyword>
<accession>A0A6A5XVN4</accession>
<name>A0A6A5XVN4_9PLEO</name>
<dbReference type="EC" id="1.1.1.1" evidence="3"/>
<reference evidence="11" key="1">
    <citation type="journal article" date="2020" name="Stud. Mycol.">
        <title>101 Dothideomycetes genomes: a test case for predicting lifestyles and emergence of pathogens.</title>
        <authorList>
            <person name="Haridas S."/>
            <person name="Albert R."/>
            <person name="Binder M."/>
            <person name="Bloem J."/>
            <person name="Labutti K."/>
            <person name="Salamov A."/>
            <person name="Andreopoulos B."/>
            <person name="Baker S."/>
            <person name="Barry K."/>
            <person name="Bills G."/>
            <person name="Bluhm B."/>
            <person name="Cannon C."/>
            <person name="Castanera R."/>
            <person name="Culley D."/>
            <person name="Daum C."/>
            <person name="Ezra D."/>
            <person name="Gonzalez J."/>
            <person name="Henrissat B."/>
            <person name="Kuo A."/>
            <person name="Liang C."/>
            <person name="Lipzen A."/>
            <person name="Lutzoni F."/>
            <person name="Magnuson J."/>
            <person name="Mondo S."/>
            <person name="Nolan M."/>
            <person name="Ohm R."/>
            <person name="Pangilinan J."/>
            <person name="Park H.-J."/>
            <person name="Ramirez L."/>
            <person name="Alfaro M."/>
            <person name="Sun H."/>
            <person name="Tritt A."/>
            <person name="Yoshinaga Y."/>
            <person name="Zwiers L.-H."/>
            <person name="Turgeon B."/>
            <person name="Goodwin S."/>
            <person name="Spatafora J."/>
            <person name="Crous P."/>
            <person name="Grigoriev I."/>
        </authorList>
    </citation>
    <scope>NUCLEOTIDE SEQUENCE</scope>
    <source>
        <strain evidence="11">CBS 175.79</strain>
    </source>
</reference>
<dbReference type="AlphaFoldDB" id="A0A6A5XVN4"/>
<dbReference type="InterPro" id="IPR013149">
    <property type="entry name" value="ADH-like_C"/>
</dbReference>
<evidence type="ECO:0000313" key="12">
    <source>
        <dbReference type="Proteomes" id="UP000799778"/>
    </source>
</evidence>
<dbReference type="PANTHER" id="PTHR42940:SF3">
    <property type="entry name" value="ALCOHOL DEHYDROGENASE 1-RELATED"/>
    <property type="match status" value="1"/>
</dbReference>
<dbReference type="InterPro" id="IPR013154">
    <property type="entry name" value="ADH-like_N"/>
</dbReference>
<keyword evidence="5" id="KW-0862">Zinc</keyword>
<evidence type="ECO:0000259" key="10">
    <source>
        <dbReference type="Pfam" id="PF08240"/>
    </source>
</evidence>
<protein>
    <recommendedName>
        <fullName evidence="3">alcohol dehydrogenase</fullName>
        <ecNumber evidence="3">1.1.1.1</ecNumber>
    </recommendedName>
</protein>
<evidence type="ECO:0000256" key="3">
    <source>
        <dbReference type="ARBA" id="ARBA00013190"/>
    </source>
</evidence>
<dbReference type="Pfam" id="PF08240">
    <property type="entry name" value="ADH_N"/>
    <property type="match status" value="1"/>
</dbReference>
<dbReference type="EMBL" id="ML978068">
    <property type="protein sequence ID" value="KAF2017006.1"/>
    <property type="molecule type" value="Genomic_DNA"/>
</dbReference>
<dbReference type="Pfam" id="PF00107">
    <property type="entry name" value="ADH_zinc_N"/>
    <property type="match status" value="1"/>
</dbReference>
<evidence type="ECO:0000256" key="5">
    <source>
        <dbReference type="ARBA" id="ARBA00022833"/>
    </source>
</evidence>
<dbReference type="SUPFAM" id="SSF51735">
    <property type="entry name" value="NAD(P)-binding Rossmann-fold domains"/>
    <property type="match status" value="1"/>
</dbReference>
<evidence type="ECO:0000256" key="2">
    <source>
        <dbReference type="ARBA" id="ARBA00008072"/>
    </source>
</evidence>
<keyword evidence="7" id="KW-0520">NAD</keyword>
<feature type="compositionally biased region" description="Basic and acidic residues" evidence="8">
    <location>
        <begin position="1"/>
        <end position="18"/>
    </location>
</feature>
<organism evidence="11 12">
    <name type="scientific">Aaosphaeria arxii CBS 175.79</name>
    <dbReference type="NCBI Taxonomy" id="1450172"/>
    <lineage>
        <taxon>Eukaryota</taxon>
        <taxon>Fungi</taxon>
        <taxon>Dikarya</taxon>
        <taxon>Ascomycota</taxon>
        <taxon>Pezizomycotina</taxon>
        <taxon>Dothideomycetes</taxon>
        <taxon>Pleosporomycetidae</taxon>
        <taxon>Pleosporales</taxon>
        <taxon>Pleosporales incertae sedis</taxon>
        <taxon>Aaosphaeria</taxon>
    </lineage>
</organism>
<sequence>MAKSDKVVAENGVHHHGQDASLKCPPEHQKAIITPKVGPVLNLCEREIEVRPPGPGEVVVRIAWTGMCGSDVSFSIGPKTGFPAHDHIAGHEGIGHIVQSHDVALLHQPVALRFLAYTCERCKYCLRNLPESCRRQIAFPKDYNGTFRQYATVPYCSVAPLPPFVFDGREKDPKIYSSALCSGSAAVKATRMAGLRPGDIVVVFGIGGAIGHLVGLIARNVHRAKVIGVDVASKASHPIFDPANPGVVCDKFLSAPASADQEDSFRKRIARVCGELGAMNNRFDHTPDAVIVCSNRISSFKDLTSYICDGGSIIIVGNPSDGDRLYFPIHEILERQIKVQGCLMGSREEMYQCLEYIHSGTITPHITEVCLTDIPQYMSQIKTLSTVGKIVVRINGPIN</sequence>
<dbReference type="InterPro" id="IPR036291">
    <property type="entry name" value="NAD(P)-bd_dom_sf"/>
</dbReference>
<evidence type="ECO:0000313" key="11">
    <source>
        <dbReference type="EMBL" id="KAF2017006.1"/>
    </source>
</evidence>
<evidence type="ECO:0000256" key="1">
    <source>
        <dbReference type="ARBA" id="ARBA00001947"/>
    </source>
</evidence>
<comment type="cofactor">
    <cofactor evidence="1">
        <name>Zn(2+)</name>
        <dbReference type="ChEBI" id="CHEBI:29105"/>
    </cofactor>
</comment>
<dbReference type="PANTHER" id="PTHR42940">
    <property type="entry name" value="ALCOHOL DEHYDROGENASE 1-RELATED"/>
    <property type="match status" value="1"/>
</dbReference>
<evidence type="ECO:0000259" key="9">
    <source>
        <dbReference type="Pfam" id="PF00107"/>
    </source>
</evidence>
<dbReference type="Proteomes" id="UP000799778">
    <property type="component" value="Unassembled WGS sequence"/>
</dbReference>
<keyword evidence="6" id="KW-0560">Oxidoreductase</keyword>